<dbReference type="CDD" id="cd24032">
    <property type="entry name" value="ASKHA_NBD_TsaB"/>
    <property type="match status" value="1"/>
</dbReference>
<evidence type="ECO:0000313" key="2">
    <source>
        <dbReference type="EMBL" id="GAG27781.1"/>
    </source>
</evidence>
<dbReference type="AlphaFoldDB" id="X0XSC1"/>
<comment type="caution">
    <text evidence="2">The sequence shown here is derived from an EMBL/GenBank/DDBJ whole genome shotgun (WGS) entry which is preliminary data.</text>
</comment>
<proteinExistence type="predicted"/>
<dbReference type="PANTHER" id="PTHR11735:SF11">
    <property type="entry name" value="TRNA THREONYLCARBAMOYLADENOSINE BIOSYNTHESIS PROTEIN TSAB"/>
    <property type="match status" value="1"/>
</dbReference>
<dbReference type="InterPro" id="IPR000905">
    <property type="entry name" value="Gcp-like_dom"/>
</dbReference>
<dbReference type="InterPro" id="IPR043129">
    <property type="entry name" value="ATPase_NBD"/>
</dbReference>
<dbReference type="SUPFAM" id="SSF53067">
    <property type="entry name" value="Actin-like ATPase domain"/>
    <property type="match status" value="1"/>
</dbReference>
<name>X0XSC1_9ZZZZ</name>
<dbReference type="GO" id="GO:0002949">
    <property type="term" value="P:tRNA threonylcarbamoyladenosine modification"/>
    <property type="evidence" value="ECO:0007669"/>
    <property type="project" value="InterPro"/>
</dbReference>
<dbReference type="InterPro" id="IPR022496">
    <property type="entry name" value="T6A_TsaB"/>
</dbReference>
<dbReference type="GO" id="GO:0005829">
    <property type="term" value="C:cytosol"/>
    <property type="evidence" value="ECO:0007669"/>
    <property type="project" value="TreeGrafter"/>
</dbReference>
<dbReference type="NCBIfam" id="TIGR03725">
    <property type="entry name" value="T6A_YeaZ"/>
    <property type="match status" value="1"/>
</dbReference>
<gene>
    <name evidence="2" type="ORF">S01H1_52180</name>
</gene>
<reference evidence="2" key="1">
    <citation type="journal article" date="2014" name="Front. Microbiol.">
        <title>High frequency of phylogenetically diverse reductive dehalogenase-homologous genes in deep subseafloor sedimentary metagenomes.</title>
        <authorList>
            <person name="Kawai M."/>
            <person name="Futagami T."/>
            <person name="Toyoda A."/>
            <person name="Takaki Y."/>
            <person name="Nishi S."/>
            <person name="Hori S."/>
            <person name="Arai W."/>
            <person name="Tsubouchi T."/>
            <person name="Morono Y."/>
            <person name="Uchiyama I."/>
            <person name="Ito T."/>
            <person name="Fujiyama A."/>
            <person name="Inagaki F."/>
            <person name="Takami H."/>
        </authorList>
    </citation>
    <scope>NUCLEOTIDE SEQUENCE</scope>
    <source>
        <strain evidence="2">Expedition CK06-06</strain>
    </source>
</reference>
<feature type="domain" description="Gcp-like" evidence="1">
    <location>
        <begin position="31"/>
        <end position="143"/>
    </location>
</feature>
<dbReference type="EMBL" id="BARS01033717">
    <property type="protein sequence ID" value="GAG27781.1"/>
    <property type="molecule type" value="Genomic_DNA"/>
</dbReference>
<protein>
    <recommendedName>
        <fullName evidence="1">Gcp-like domain-containing protein</fullName>
    </recommendedName>
</protein>
<sequence length="152" mass="16245">MQLAIDTSTDTASIAIVQDGEVLAELTWHCGRSHTTQLLPHLTYLLNRTKVNLQSASSIIVAKGPGSFNGLRVGISTAKGLAFSLGIPIVGIGTLEVEAYQHAETGLPICPIFNAGRGEIATAMYQKQGNKWRQLTAEHITTVDILCSQITS</sequence>
<dbReference type="Gene3D" id="3.30.420.40">
    <property type="match status" value="1"/>
</dbReference>
<feature type="non-terminal residue" evidence="2">
    <location>
        <position position="152"/>
    </location>
</feature>
<evidence type="ECO:0000259" key="1">
    <source>
        <dbReference type="Pfam" id="PF00814"/>
    </source>
</evidence>
<organism evidence="2">
    <name type="scientific">marine sediment metagenome</name>
    <dbReference type="NCBI Taxonomy" id="412755"/>
    <lineage>
        <taxon>unclassified sequences</taxon>
        <taxon>metagenomes</taxon>
        <taxon>ecological metagenomes</taxon>
    </lineage>
</organism>
<dbReference type="PANTHER" id="PTHR11735">
    <property type="entry name" value="TRNA N6-ADENOSINE THREONYLCARBAMOYLTRANSFERASE"/>
    <property type="match status" value="1"/>
</dbReference>
<accession>X0XSC1</accession>
<dbReference type="Pfam" id="PF00814">
    <property type="entry name" value="TsaD"/>
    <property type="match status" value="1"/>
</dbReference>